<dbReference type="InterPro" id="IPR001387">
    <property type="entry name" value="Cro/C1-type_HTH"/>
</dbReference>
<dbReference type="EMBL" id="QSHO01000020">
    <property type="protein sequence ID" value="RHC13519.1"/>
    <property type="molecule type" value="Genomic_DNA"/>
</dbReference>
<organism evidence="3 4">
    <name type="scientific">Roseburia intestinalis</name>
    <dbReference type="NCBI Taxonomy" id="166486"/>
    <lineage>
        <taxon>Bacteria</taxon>
        <taxon>Bacillati</taxon>
        <taxon>Bacillota</taxon>
        <taxon>Clostridia</taxon>
        <taxon>Lachnospirales</taxon>
        <taxon>Lachnospiraceae</taxon>
        <taxon>Roseburia</taxon>
    </lineage>
</organism>
<dbReference type="Proteomes" id="UP000283513">
    <property type="component" value="Unassembled WGS sequence"/>
</dbReference>
<feature type="domain" description="HTH cro/C1-type" evidence="2">
    <location>
        <begin position="7"/>
        <end position="61"/>
    </location>
</feature>
<comment type="caution">
    <text evidence="3">The sequence shown here is derived from an EMBL/GenBank/DDBJ whole genome shotgun (WGS) entry which is preliminary data.</text>
</comment>
<dbReference type="GO" id="GO:0003700">
    <property type="term" value="F:DNA-binding transcription factor activity"/>
    <property type="evidence" value="ECO:0007669"/>
    <property type="project" value="TreeGrafter"/>
</dbReference>
<proteinExistence type="predicted"/>
<evidence type="ECO:0000256" key="1">
    <source>
        <dbReference type="ARBA" id="ARBA00023125"/>
    </source>
</evidence>
<dbReference type="RefSeq" id="WP_118599100.1">
    <property type="nucleotide sequence ID" value="NZ_QSHO01000020.1"/>
</dbReference>
<evidence type="ECO:0000259" key="2">
    <source>
        <dbReference type="PROSITE" id="PS50943"/>
    </source>
</evidence>
<gene>
    <name evidence="3" type="ORF">DW856_17135</name>
</gene>
<evidence type="ECO:0000313" key="4">
    <source>
        <dbReference type="Proteomes" id="UP000283513"/>
    </source>
</evidence>
<dbReference type="PROSITE" id="PS50943">
    <property type="entry name" value="HTH_CROC1"/>
    <property type="match status" value="1"/>
</dbReference>
<dbReference type="AlphaFoldDB" id="A0A3R6E228"/>
<dbReference type="Gene3D" id="1.10.260.40">
    <property type="entry name" value="lambda repressor-like DNA-binding domains"/>
    <property type="match status" value="1"/>
</dbReference>
<dbReference type="PANTHER" id="PTHR46797">
    <property type="entry name" value="HTH-TYPE TRANSCRIPTIONAL REGULATOR"/>
    <property type="match status" value="1"/>
</dbReference>
<dbReference type="SUPFAM" id="SSF47413">
    <property type="entry name" value="lambda repressor-like DNA-binding domains"/>
    <property type="match status" value="1"/>
</dbReference>
<accession>A0A3R6E228</accession>
<protein>
    <submittedName>
        <fullName evidence="3">XRE family transcriptional regulator</fullName>
    </submittedName>
</protein>
<dbReference type="PANTHER" id="PTHR46797:SF1">
    <property type="entry name" value="METHYLPHOSPHONATE SYNTHASE"/>
    <property type="match status" value="1"/>
</dbReference>
<dbReference type="Pfam" id="PF01381">
    <property type="entry name" value="HTH_3"/>
    <property type="match status" value="1"/>
</dbReference>
<keyword evidence="1" id="KW-0238">DNA-binding</keyword>
<dbReference type="CDD" id="cd00093">
    <property type="entry name" value="HTH_XRE"/>
    <property type="match status" value="1"/>
</dbReference>
<sequence>MTVGEKIKYYRSKKNLDVKELSQRSGISADAIRKYEQGQRKPKYEQLQKLATGLQISLNNFLDLEILSQSDLIPYLITIGKKGEIRFHGEKDSSGNYTGTDLCFSFNSPDIQNFLKEWANKQNTINKLKYEADHTPDEKVRLYLLKRINDLETELETFTI</sequence>
<dbReference type="GO" id="GO:0005829">
    <property type="term" value="C:cytosol"/>
    <property type="evidence" value="ECO:0007669"/>
    <property type="project" value="TreeGrafter"/>
</dbReference>
<name>A0A3R6E228_9FIRM</name>
<evidence type="ECO:0000313" key="3">
    <source>
        <dbReference type="EMBL" id="RHC13519.1"/>
    </source>
</evidence>
<dbReference type="InterPro" id="IPR010982">
    <property type="entry name" value="Lambda_DNA-bd_dom_sf"/>
</dbReference>
<dbReference type="GO" id="GO:0003677">
    <property type="term" value="F:DNA binding"/>
    <property type="evidence" value="ECO:0007669"/>
    <property type="project" value="UniProtKB-KW"/>
</dbReference>
<dbReference type="InterPro" id="IPR050807">
    <property type="entry name" value="TransReg_Diox_bact_type"/>
</dbReference>
<reference evidence="3 4" key="1">
    <citation type="submission" date="2018-08" db="EMBL/GenBank/DDBJ databases">
        <title>A genome reference for cultivated species of the human gut microbiota.</title>
        <authorList>
            <person name="Zou Y."/>
            <person name="Xue W."/>
            <person name="Luo G."/>
        </authorList>
    </citation>
    <scope>NUCLEOTIDE SEQUENCE [LARGE SCALE GENOMIC DNA]</scope>
    <source>
        <strain evidence="3 4">AM37-1AC</strain>
    </source>
</reference>
<dbReference type="SMART" id="SM00530">
    <property type="entry name" value="HTH_XRE"/>
    <property type="match status" value="1"/>
</dbReference>